<dbReference type="EnsemblMetazoa" id="Aqu2.1.00397_001">
    <property type="protein sequence ID" value="Aqu2.1.00397_001"/>
    <property type="gene ID" value="Aqu2.1.00397"/>
</dbReference>
<dbReference type="InterPro" id="IPR043502">
    <property type="entry name" value="DNA/RNA_pol_sf"/>
</dbReference>
<dbReference type="eggNOG" id="KOG0017">
    <property type="taxonomic scope" value="Eukaryota"/>
</dbReference>
<sequence length="195" mass="21613">IHLTAAKRILRYLKGTSDLVLKFQQSEKGCSLIGYSDADWAGDNDDHRSTTGNLFQLAGGPISWLSKKQSVVALSTSEAEYVALSTCAQEAIWLRRLLNSLNAIPPGPTIINEDNQGAIAIAKNPIAHMRTKHIDIRYHFIREAIQDQVIKVCYCPSEDMIADLLTKPLSKGKFEALRDQMGIKERCSRMSVVVG</sequence>
<evidence type="ECO:0008006" key="2">
    <source>
        <dbReference type="Google" id="ProtNLM"/>
    </source>
</evidence>
<dbReference type="SUPFAM" id="SSF56672">
    <property type="entry name" value="DNA/RNA polymerases"/>
    <property type="match status" value="1"/>
</dbReference>
<evidence type="ECO:0000313" key="1">
    <source>
        <dbReference type="EnsemblMetazoa" id="Aqu2.1.00397_001"/>
    </source>
</evidence>
<dbReference type="AlphaFoldDB" id="A0A1X7SEB2"/>
<proteinExistence type="predicted"/>
<dbReference type="CDD" id="cd09272">
    <property type="entry name" value="RNase_HI_RT_Ty1"/>
    <property type="match status" value="1"/>
</dbReference>
<dbReference type="OMA" id="CEANAGP"/>
<name>A0A1X7SEB2_AMPQE</name>
<dbReference type="PANTHER" id="PTHR11439:SF483">
    <property type="entry name" value="PEPTIDE SYNTHASE GLIP-LIKE, PUTATIVE (AFU_ORTHOLOGUE AFUA_3G12920)-RELATED"/>
    <property type="match status" value="1"/>
</dbReference>
<protein>
    <recommendedName>
        <fullName evidence="2">Reverse transcriptase Ty1/copia-type domain-containing protein</fullName>
    </recommendedName>
</protein>
<accession>A0A1X7SEB2</accession>
<organism evidence="1">
    <name type="scientific">Amphimedon queenslandica</name>
    <name type="common">Sponge</name>
    <dbReference type="NCBI Taxonomy" id="400682"/>
    <lineage>
        <taxon>Eukaryota</taxon>
        <taxon>Metazoa</taxon>
        <taxon>Porifera</taxon>
        <taxon>Demospongiae</taxon>
        <taxon>Heteroscleromorpha</taxon>
        <taxon>Haplosclerida</taxon>
        <taxon>Niphatidae</taxon>
        <taxon>Amphimedon</taxon>
    </lineage>
</organism>
<dbReference type="STRING" id="400682.A0A1X7SEB2"/>
<reference evidence="1" key="1">
    <citation type="submission" date="2017-05" db="UniProtKB">
        <authorList>
            <consortium name="EnsemblMetazoa"/>
        </authorList>
    </citation>
    <scope>IDENTIFICATION</scope>
</reference>
<dbReference type="InParanoid" id="A0A1X7SEB2"/>
<dbReference type="PANTHER" id="PTHR11439">
    <property type="entry name" value="GAG-POL-RELATED RETROTRANSPOSON"/>
    <property type="match status" value="1"/>
</dbReference>